<evidence type="ECO:0000256" key="13">
    <source>
        <dbReference type="ARBA" id="ARBA00023211"/>
    </source>
</evidence>
<dbReference type="GO" id="GO:0003723">
    <property type="term" value="F:RNA binding"/>
    <property type="evidence" value="ECO:0007669"/>
    <property type="project" value="UniProtKB-UniRule"/>
</dbReference>
<evidence type="ECO:0000256" key="11">
    <source>
        <dbReference type="ARBA" id="ARBA00022759"/>
    </source>
</evidence>
<keyword evidence="12 14" id="KW-0378">Hydrolase</keyword>
<dbReference type="SUPFAM" id="SSF53098">
    <property type="entry name" value="Ribonuclease H-like"/>
    <property type="match status" value="1"/>
</dbReference>
<dbReference type="GO" id="GO:0006298">
    <property type="term" value="P:mismatch repair"/>
    <property type="evidence" value="ECO:0007669"/>
    <property type="project" value="TreeGrafter"/>
</dbReference>
<feature type="binding site" evidence="14 15">
    <location>
        <position position="17"/>
    </location>
    <ligand>
        <name>a divalent metal cation</name>
        <dbReference type="ChEBI" id="CHEBI:60240"/>
    </ligand>
</feature>
<evidence type="ECO:0000256" key="16">
    <source>
        <dbReference type="RuleBase" id="RU003515"/>
    </source>
</evidence>
<accession>A0A8J8FI07</accession>
<comment type="subcellular location">
    <subcellularLocation>
        <location evidence="4 14">Cytoplasm</location>
    </subcellularLocation>
</comment>
<comment type="catalytic activity">
    <reaction evidence="1 14 15 16">
        <text>Endonucleolytic cleavage to 5'-phosphomonoester.</text>
        <dbReference type="EC" id="3.1.26.4"/>
    </reaction>
</comment>
<comment type="similarity">
    <text evidence="5 14 16">Belongs to the RNase HII family.</text>
</comment>
<dbReference type="InterPro" id="IPR001352">
    <property type="entry name" value="RNase_HII/HIII"/>
</dbReference>
<keyword evidence="19" id="KW-1185">Reference proteome</keyword>
<organism evidence="18 19">
    <name type="scientific">Limnovirga soli</name>
    <dbReference type="NCBI Taxonomy" id="2656915"/>
    <lineage>
        <taxon>Bacteria</taxon>
        <taxon>Pseudomonadati</taxon>
        <taxon>Bacteroidota</taxon>
        <taxon>Chitinophagia</taxon>
        <taxon>Chitinophagales</taxon>
        <taxon>Chitinophagaceae</taxon>
        <taxon>Limnovirga</taxon>
    </lineage>
</organism>
<dbReference type="InterPro" id="IPR022898">
    <property type="entry name" value="RNase_HII"/>
</dbReference>
<feature type="binding site" evidence="14 15">
    <location>
        <position position="108"/>
    </location>
    <ligand>
        <name>a divalent metal cation</name>
        <dbReference type="ChEBI" id="CHEBI:60240"/>
    </ligand>
</feature>
<gene>
    <name evidence="14" type="primary">rnhB</name>
    <name evidence="18" type="ORF">GD597_19920</name>
</gene>
<evidence type="ECO:0000256" key="5">
    <source>
        <dbReference type="ARBA" id="ARBA00007383"/>
    </source>
</evidence>
<evidence type="ECO:0000256" key="8">
    <source>
        <dbReference type="ARBA" id="ARBA00022490"/>
    </source>
</evidence>
<dbReference type="GO" id="GO:0032299">
    <property type="term" value="C:ribonuclease H2 complex"/>
    <property type="evidence" value="ECO:0007669"/>
    <property type="project" value="TreeGrafter"/>
</dbReference>
<name>A0A8J8FI07_9BACT</name>
<comment type="cofactor">
    <cofactor evidence="14 15">
        <name>Mn(2+)</name>
        <dbReference type="ChEBI" id="CHEBI:29035"/>
    </cofactor>
    <cofactor evidence="14 15">
        <name>Mg(2+)</name>
        <dbReference type="ChEBI" id="CHEBI:18420"/>
    </cofactor>
    <text evidence="14 15">Manganese or magnesium. Binds 1 divalent metal ion per monomer in the absence of substrate. May bind a second metal ion after substrate binding.</text>
</comment>
<dbReference type="EC" id="3.1.26.4" evidence="6 14"/>
<evidence type="ECO:0000256" key="9">
    <source>
        <dbReference type="ARBA" id="ARBA00022722"/>
    </source>
</evidence>
<dbReference type="CDD" id="cd07182">
    <property type="entry name" value="RNase_HII_bacteria_HII_like"/>
    <property type="match status" value="1"/>
</dbReference>
<protein>
    <recommendedName>
        <fullName evidence="7 14">Ribonuclease HII</fullName>
        <shortName evidence="14">RNase HII</shortName>
        <ecNumber evidence="6 14">3.1.26.4</ecNumber>
    </recommendedName>
</protein>
<dbReference type="NCBIfam" id="NF000595">
    <property type="entry name" value="PRK00015.1-3"/>
    <property type="match status" value="1"/>
</dbReference>
<reference evidence="18" key="1">
    <citation type="submission" date="2019-10" db="EMBL/GenBank/DDBJ databases">
        <title>Draft genome sequence of Panacibacter sp. KCS-6.</title>
        <authorList>
            <person name="Yim K.J."/>
        </authorList>
    </citation>
    <scope>NUCLEOTIDE SEQUENCE</scope>
    <source>
        <strain evidence="18">KCS-6</strain>
    </source>
</reference>
<dbReference type="GO" id="GO:0030145">
    <property type="term" value="F:manganese ion binding"/>
    <property type="evidence" value="ECO:0007669"/>
    <property type="project" value="UniProtKB-UniRule"/>
</dbReference>
<evidence type="ECO:0000256" key="6">
    <source>
        <dbReference type="ARBA" id="ARBA00012180"/>
    </source>
</evidence>
<dbReference type="Proteomes" id="UP000598971">
    <property type="component" value="Unassembled WGS sequence"/>
</dbReference>
<comment type="caution">
    <text evidence="18">The sequence shown here is derived from an EMBL/GenBank/DDBJ whole genome shotgun (WGS) entry which is preliminary data.</text>
</comment>
<dbReference type="AlphaFoldDB" id="A0A8J8FI07"/>
<feature type="binding site" evidence="14 15">
    <location>
        <position position="16"/>
    </location>
    <ligand>
        <name>a divalent metal cation</name>
        <dbReference type="ChEBI" id="CHEBI:60240"/>
    </ligand>
</feature>
<keyword evidence="8 14" id="KW-0963">Cytoplasm</keyword>
<dbReference type="InterPro" id="IPR012337">
    <property type="entry name" value="RNaseH-like_sf"/>
</dbReference>
<dbReference type="RefSeq" id="WP_171609694.1">
    <property type="nucleotide sequence ID" value="NZ_WHPF01000018.1"/>
</dbReference>
<dbReference type="Gene3D" id="3.30.420.10">
    <property type="entry name" value="Ribonuclease H-like superfamily/Ribonuclease H"/>
    <property type="match status" value="1"/>
</dbReference>
<keyword evidence="10 14" id="KW-0479">Metal-binding</keyword>
<dbReference type="PROSITE" id="PS51975">
    <property type="entry name" value="RNASE_H_2"/>
    <property type="match status" value="1"/>
</dbReference>
<dbReference type="PANTHER" id="PTHR10954:SF18">
    <property type="entry name" value="RIBONUCLEASE HII"/>
    <property type="match status" value="1"/>
</dbReference>
<keyword evidence="9 14" id="KW-0540">Nuclease</keyword>
<comment type="cofactor">
    <cofactor evidence="2">
        <name>Mg(2+)</name>
        <dbReference type="ChEBI" id="CHEBI:18420"/>
    </cofactor>
</comment>
<evidence type="ECO:0000313" key="19">
    <source>
        <dbReference type="Proteomes" id="UP000598971"/>
    </source>
</evidence>
<evidence type="ECO:0000256" key="14">
    <source>
        <dbReference type="HAMAP-Rule" id="MF_00052"/>
    </source>
</evidence>
<dbReference type="GO" id="GO:0004523">
    <property type="term" value="F:RNA-DNA hybrid ribonuclease activity"/>
    <property type="evidence" value="ECO:0007669"/>
    <property type="project" value="UniProtKB-UniRule"/>
</dbReference>
<dbReference type="GO" id="GO:0043137">
    <property type="term" value="P:DNA replication, removal of RNA primer"/>
    <property type="evidence" value="ECO:0007669"/>
    <property type="project" value="TreeGrafter"/>
</dbReference>
<dbReference type="EMBL" id="WHPF01000018">
    <property type="protein sequence ID" value="NNV57747.1"/>
    <property type="molecule type" value="Genomic_DNA"/>
</dbReference>
<dbReference type="Pfam" id="PF01351">
    <property type="entry name" value="RNase_HII"/>
    <property type="match status" value="1"/>
</dbReference>
<evidence type="ECO:0000256" key="7">
    <source>
        <dbReference type="ARBA" id="ARBA00019179"/>
    </source>
</evidence>
<evidence type="ECO:0000256" key="10">
    <source>
        <dbReference type="ARBA" id="ARBA00022723"/>
    </source>
</evidence>
<dbReference type="InterPro" id="IPR024567">
    <property type="entry name" value="RNase_HII/HIII_dom"/>
</dbReference>
<proteinExistence type="inferred from homology"/>
<keyword evidence="11 14" id="KW-0255">Endonuclease</keyword>
<evidence type="ECO:0000256" key="2">
    <source>
        <dbReference type="ARBA" id="ARBA00001946"/>
    </source>
</evidence>
<keyword evidence="13 14" id="KW-0464">Manganese</keyword>
<comment type="function">
    <text evidence="3 14 16">Endonuclease that specifically degrades the RNA of RNA-DNA hybrids.</text>
</comment>
<evidence type="ECO:0000256" key="3">
    <source>
        <dbReference type="ARBA" id="ARBA00004065"/>
    </source>
</evidence>
<sequence length="201" mass="22566">MLQPFYQQGLIEAGCDEAGRGCYAGPVFAAAVILPDNFYHPLLNDSKKVTATNRQILKTFIEQNAMAFSVAMVDNVEIDRINILKASFKAMHLAIADLEIVPEILLIDGNRFVPYNNLPHYCIIQGDGKYASIAAASILAKTYRDAYMLQLHESYPVYDWKKNKGYGTLTHRNAIEQFGVTPYHRLSFNILPKQLVLPLGK</sequence>
<dbReference type="GO" id="GO:0005737">
    <property type="term" value="C:cytoplasm"/>
    <property type="evidence" value="ECO:0007669"/>
    <property type="project" value="UniProtKB-SubCell"/>
</dbReference>
<dbReference type="InterPro" id="IPR036397">
    <property type="entry name" value="RNaseH_sf"/>
</dbReference>
<evidence type="ECO:0000256" key="15">
    <source>
        <dbReference type="PROSITE-ProRule" id="PRU01319"/>
    </source>
</evidence>
<dbReference type="HAMAP" id="MF_00052_B">
    <property type="entry name" value="RNase_HII_B"/>
    <property type="match status" value="1"/>
</dbReference>
<evidence type="ECO:0000259" key="17">
    <source>
        <dbReference type="PROSITE" id="PS51975"/>
    </source>
</evidence>
<feature type="domain" description="RNase H type-2" evidence="17">
    <location>
        <begin position="10"/>
        <end position="200"/>
    </location>
</feature>
<evidence type="ECO:0000256" key="12">
    <source>
        <dbReference type="ARBA" id="ARBA00022801"/>
    </source>
</evidence>
<evidence type="ECO:0000256" key="4">
    <source>
        <dbReference type="ARBA" id="ARBA00004496"/>
    </source>
</evidence>
<evidence type="ECO:0000313" key="18">
    <source>
        <dbReference type="EMBL" id="NNV57747.1"/>
    </source>
</evidence>
<dbReference type="PANTHER" id="PTHR10954">
    <property type="entry name" value="RIBONUCLEASE H2 SUBUNIT A"/>
    <property type="match status" value="1"/>
</dbReference>
<evidence type="ECO:0000256" key="1">
    <source>
        <dbReference type="ARBA" id="ARBA00000077"/>
    </source>
</evidence>